<dbReference type="EMBL" id="JAWJAX010000014">
    <property type="protein sequence ID" value="MDV2912071.1"/>
    <property type="molecule type" value="Genomic_DNA"/>
</dbReference>
<comment type="caution">
    <text evidence="2">The sequence shown here is derived from an EMBL/GenBank/DDBJ whole genome shotgun (WGS) entry which is preliminary data.</text>
</comment>
<feature type="domain" description="Primase C-terminal 1" evidence="1">
    <location>
        <begin position="285"/>
        <end position="340"/>
    </location>
</feature>
<organism evidence="2 4">
    <name type="scientific">Pediococcus acidilactici</name>
    <dbReference type="NCBI Taxonomy" id="1254"/>
    <lineage>
        <taxon>Bacteria</taxon>
        <taxon>Bacillati</taxon>
        <taxon>Bacillota</taxon>
        <taxon>Bacilli</taxon>
        <taxon>Lactobacillales</taxon>
        <taxon>Lactobacillaceae</taxon>
        <taxon>Pediococcus</taxon>
        <taxon>Pediococcus acidilactici group</taxon>
    </lineage>
</organism>
<evidence type="ECO:0000313" key="2">
    <source>
        <dbReference type="EMBL" id="MDV2622048.1"/>
    </source>
</evidence>
<evidence type="ECO:0000313" key="3">
    <source>
        <dbReference type="EMBL" id="MDV2912071.1"/>
    </source>
</evidence>
<dbReference type="Proteomes" id="UP001280415">
    <property type="component" value="Unassembled WGS sequence"/>
</dbReference>
<reference evidence="2" key="2">
    <citation type="submission" date="2023-10" db="EMBL/GenBank/DDBJ databases">
        <authorList>
            <person name="Khurajog B."/>
        </authorList>
    </citation>
    <scope>NUCLEOTIDE SEQUENCE</scope>
    <source>
        <strain evidence="3">BF14</strain>
        <strain evidence="2">BF9</strain>
    </source>
</reference>
<name>A0AAN5Y8Z9_PEDAC</name>
<dbReference type="RefSeq" id="WP_024863170.1">
    <property type="nucleotide sequence ID" value="NZ_CP018765.1"/>
</dbReference>
<dbReference type="AlphaFoldDB" id="A0AAN5Y8Z9"/>
<evidence type="ECO:0000313" key="4">
    <source>
        <dbReference type="Proteomes" id="UP001280897"/>
    </source>
</evidence>
<gene>
    <name evidence="2" type="ORF">R0G89_10025</name>
    <name evidence="3" type="ORF">R0H03_09515</name>
</gene>
<dbReference type="EMBL" id="JAWJAV010000009">
    <property type="protein sequence ID" value="MDV2622048.1"/>
    <property type="molecule type" value="Genomic_DNA"/>
</dbReference>
<sequence>MPRILNSSSTAWSAINLVLHSGLKEFKPRNSRVLSINTTLHNKDKTGSIAVFRSKDAMSNACGFVITSKEALRENGNQLTHWTPNIYSYLGYDEKRKHIKGHIETNLNQINTFVVDIDFKNAVERDHNLENLKSSIVLGDRILPTLILKTDKGYQVYYILDKPAFLAKHKNGTIPVLTAARKIAENIKRNIQDKLIATDVGCNNFGIFRIPREDNIMFFEPDLTSSFATLLTWSQEYSKQVDADRKLKLKVVSSQGSQGIYRKQCDQAWFKIMLGKRKIMPGQGLGRHNTILTLALACYSSGKTEAETFDLLDEFNSSLEAPLELRDMQRCVRDAFSGNYKGAAKIYIDELIDTWATYAEKRIVKQESQVKWYKYAKSRSERIYSHKNEWLQDIIDLINRIGIDKDSVEISTRRIREELNISAASLNRVLKQAVKSNKLVIKKGRGNKPSKLATLSMALKALFDKNQQLKDQWISYLKQHLGLETTKFIEELSVFNPLVEGYDEDIGRWRFIE</sequence>
<accession>A0AAN5Y8Z9</accession>
<dbReference type="Pfam" id="PF08708">
    <property type="entry name" value="PriCT_1"/>
    <property type="match status" value="1"/>
</dbReference>
<dbReference type="Proteomes" id="UP001280897">
    <property type="component" value="Unassembled WGS sequence"/>
</dbReference>
<evidence type="ECO:0000259" key="1">
    <source>
        <dbReference type="Pfam" id="PF08708"/>
    </source>
</evidence>
<proteinExistence type="predicted"/>
<reference evidence="2" key="1">
    <citation type="journal article" date="2023" name="PeerJ">
        <title>Selection and evaluation of lactic acid bacteria from chicken feces in Thailand as potential probiotics.</title>
        <authorList>
            <person name="Khurajog B."/>
            <person name="Disastra Y."/>
            <person name="Lawwyne L.D."/>
            <person name="Sirichokchatchawan W."/>
            <person name="Niyomtham W."/>
            <person name="Yindee J."/>
            <person name="Hampson D.J."/>
            <person name="Prapasarakul N."/>
        </authorList>
    </citation>
    <scope>NUCLEOTIDE SEQUENCE</scope>
    <source>
        <strain evidence="3">BF14</strain>
        <strain evidence="2">BF9</strain>
    </source>
</reference>
<protein>
    <submittedName>
        <fullName evidence="2">Primase C-terminal domain-containing protein</fullName>
    </submittedName>
</protein>
<dbReference type="InterPro" id="IPR014820">
    <property type="entry name" value="PriCT_1"/>
</dbReference>